<dbReference type="InterPro" id="IPR012295">
    <property type="entry name" value="TBP_dom_sf"/>
</dbReference>
<dbReference type="GO" id="GO:0003677">
    <property type="term" value="F:DNA binding"/>
    <property type="evidence" value="ECO:0007669"/>
    <property type="project" value="UniProtKB-KW"/>
</dbReference>
<keyword evidence="2" id="KW-0238">DNA-binding</keyword>
<dbReference type="Proteomes" id="UP000015104">
    <property type="component" value="Unassembled WGS sequence"/>
</dbReference>
<evidence type="ECO:0008006" key="6">
    <source>
        <dbReference type="Google" id="ProtNLM"/>
    </source>
</evidence>
<comment type="similarity">
    <text evidence="1">Belongs to the TBP family.</text>
</comment>
<dbReference type="AlphaFoldDB" id="A0A158P4F0"/>
<gene>
    <name evidence="4" type="primary">107370765</name>
</gene>
<organism evidence="4 5">
    <name type="scientific">Tetranychus urticae</name>
    <name type="common">Two-spotted spider mite</name>
    <dbReference type="NCBI Taxonomy" id="32264"/>
    <lineage>
        <taxon>Eukaryota</taxon>
        <taxon>Metazoa</taxon>
        <taxon>Ecdysozoa</taxon>
        <taxon>Arthropoda</taxon>
        <taxon>Chelicerata</taxon>
        <taxon>Arachnida</taxon>
        <taxon>Acari</taxon>
        <taxon>Acariformes</taxon>
        <taxon>Trombidiformes</taxon>
        <taxon>Prostigmata</taxon>
        <taxon>Eleutherengona</taxon>
        <taxon>Raphignathae</taxon>
        <taxon>Tetranychoidea</taxon>
        <taxon>Tetranychidae</taxon>
        <taxon>Tetranychus</taxon>
    </lineage>
</organism>
<dbReference type="OrthoDB" id="6519643at2759"/>
<keyword evidence="3" id="KW-0804">Transcription</keyword>
<name>A0A158P4F0_TETUR</name>
<proteinExistence type="inferred from homology"/>
<dbReference type="OMA" id="HAMIANY"/>
<sequence>MEISQSLDYDVVNIVSLWDIGKLTVIIDNTRRKKRYNAQVIRKGGGVFLVFASGKVVATGFKSVALPGSLLQEIYPEKDVIFKRVINITAHSFLPYGFNTTALIERYQDTTYKPEIYPAVYIRLHDVTLIYYTTGSIIVTGAKEKHHIDLALSEFCSRTASIKV</sequence>
<dbReference type="KEGG" id="tut:107370765"/>
<evidence type="ECO:0000313" key="5">
    <source>
        <dbReference type="Proteomes" id="UP000015104"/>
    </source>
</evidence>
<protein>
    <recommendedName>
        <fullName evidence="6">TATA-box-binding protein</fullName>
    </recommendedName>
</protein>
<keyword evidence="5" id="KW-1185">Reference proteome</keyword>
<dbReference type="Pfam" id="PF00352">
    <property type="entry name" value="TBP"/>
    <property type="match status" value="1"/>
</dbReference>
<dbReference type="PANTHER" id="PTHR10126">
    <property type="entry name" value="TATA-BOX BINDING PROTEIN"/>
    <property type="match status" value="1"/>
</dbReference>
<dbReference type="EMBL" id="CAEY01000787">
    <property type="status" value="NOT_ANNOTATED_CDS"/>
    <property type="molecule type" value="Genomic_DNA"/>
</dbReference>
<dbReference type="STRING" id="32264.A0A158P4F0"/>
<reference evidence="4" key="2">
    <citation type="submission" date="2016-04" db="UniProtKB">
        <authorList>
            <consortium name="EnsemblMetazoa"/>
        </authorList>
    </citation>
    <scope>IDENTIFICATION</scope>
</reference>
<evidence type="ECO:0000256" key="3">
    <source>
        <dbReference type="ARBA" id="ARBA00023163"/>
    </source>
</evidence>
<evidence type="ECO:0000256" key="1">
    <source>
        <dbReference type="ARBA" id="ARBA00005560"/>
    </source>
</evidence>
<dbReference type="Gene3D" id="3.30.310.10">
    <property type="entry name" value="TATA-Binding Protein"/>
    <property type="match status" value="2"/>
</dbReference>
<dbReference type="InterPro" id="IPR000814">
    <property type="entry name" value="TBP"/>
</dbReference>
<accession>A0A158P4F0</accession>
<dbReference type="EnsemblMetazoa" id="tetur02g15455.1">
    <property type="protein sequence ID" value="tetur02g15455.1"/>
    <property type="gene ID" value="tetur02g15455"/>
</dbReference>
<reference evidence="5" key="1">
    <citation type="submission" date="2011-08" db="EMBL/GenBank/DDBJ databases">
        <authorList>
            <person name="Rombauts S."/>
        </authorList>
    </citation>
    <scope>NUCLEOTIDE SEQUENCE</scope>
    <source>
        <strain evidence="5">London</strain>
    </source>
</reference>
<dbReference type="GO" id="GO:0006352">
    <property type="term" value="P:DNA-templated transcription initiation"/>
    <property type="evidence" value="ECO:0007669"/>
    <property type="project" value="InterPro"/>
</dbReference>
<evidence type="ECO:0000313" key="4">
    <source>
        <dbReference type="EnsemblMetazoa" id="tetur02g15455.1"/>
    </source>
</evidence>
<evidence type="ECO:0000256" key="2">
    <source>
        <dbReference type="ARBA" id="ARBA00023125"/>
    </source>
</evidence>
<dbReference type="SUPFAM" id="SSF55945">
    <property type="entry name" value="TATA-box binding protein-like"/>
    <property type="match status" value="2"/>
</dbReference>